<dbReference type="Gene3D" id="2.60.40.10">
    <property type="entry name" value="Immunoglobulins"/>
    <property type="match status" value="1"/>
</dbReference>
<evidence type="ECO:0000259" key="1">
    <source>
        <dbReference type="PROSITE" id="PS50835"/>
    </source>
</evidence>
<proteinExistence type="predicted"/>
<protein>
    <submittedName>
        <fullName evidence="2">Down syndrome cell adhesion molecule-like protein Dscam2</fullName>
    </submittedName>
</protein>
<dbReference type="Pfam" id="PF13927">
    <property type="entry name" value="Ig_3"/>
    <property type="match status" value="1"/>
</dbReference>
<dbReference type="SUPFAM" id="SSF48726">
    <property type="entry name" value="Immunoglobulin"/>
    <property type="match status" value="1"/>
</dbReference>
<keyword evidence="3" id="KW-1185">Reference proteome</keyword>
<reference evidence="2 3" key="1">
    <citation type="submission" date="2021-06" db="EMBL/GenBank/DDBJ databases">
        <title>Caerostris extrusa draft genome.</title>
        <authorList>
            <person name="Kono N."/>
            <person name="Arakawa K."/>
        </authorList>
    </citation>
    <scope>NUCLEOTIDE SEQUENCE [LARGE SCALE GENOMIC DNA]</scope>
</reference>
<dbReference type="Proteomes" id="UP001054945">
    <property type="component" value="Unassembled WGS sequence"/>
</dbReference>
<organism evidence="2 3">
    <name type="scientific">Caerostris extrusa</name>
    <name type="common">Bark spider</name>
    <name type="synonym">Caerostris bankana</name>
    <dbReference type="NCBI Taxonomy" id="172846"/>
    <lineage>
        <taxon>Eukaryota</taxon>
        <taxon>Metazoa</taxon>
        <taxon>Ecdysozoa</taxon>
        <taxon>Arthropoda</taxon>
        <taxon>Chelicerata</taxon>
        <taxon>Arachnida</taxon>
        <taxon>Araneae</taxon>
        <taxon>Araneomorphae</taxon>
        <taxon>Entelegynae</taxon>
        <taxon>Araneoidea</taxon>
        <taxon>Araneidae</taxon>
        <taxon>Caerostris</taxon>
    </lineage>
</organism>
<dbReference type="CDD" id="cd00096">
    <property type="entry name" value="Ig"/>
    <property type="match status" value="1"/>
</dbReference>
<dbReference type="AlphaFoldDB" id="A0AAV4QLH8"/>
<dbReference type="InterPro" id="IPR013783">
    <property type="entry name" value="Ig-like_fold"/>
</dbReference>
<dbReference type="EMBL" id="BPLR01006326">
    <property type="protein sequence ID" value="GIY09042.1"/>
    <property type="molecule type" value="Genomic_DNA"/>
</dbReference>
<dbReference type="FunFam" id="2.60.40.10:FF:000333">
    <property type="entry name" value="Down syndrome cell adhesion molecule"/>
    <property type="match status" value="1"/>
</dbReference>
<name>A0AAV4QLH8_CAEEX</name>
<dbReference type="InterPro" id="IPR007110">
    <property type="entry name" value="Ig-like_dom"/>
</dbReference>
<gene>
    <name evidence="2" type="primary">Dscam2_105</name>
    <name evidence="2" type="ORF">CEXT_337771</name>
</gene>
<accession>A0AAV4QLH8</accession>
<evidence type="ECO:0000313" key="2">
    <source>
        <dbReference type="EMBL" id="GIY09042.1"/>
    </source>
</evidence>
<evidence type="ECO:0000313" key="3">
    <source>
        <dbReference type="Proteomes" id="UP001054945"/>
    </source>
</evidence>
<dbReference type="PROSITE" id="PS50835">
    <property type="entry name" value="IG_LIKE"/>
    <property type="match status" value="1"/>
</dbReference>
<dbReference type="InterPro" id="IPR036179">
    <property type="entry name" value="Ig-like_dom_sf"/>
</dbReference>
<feature type="domain" description="Ig-like" evidence="1">
    <location>
        <begin position="15"/>
        <end position="100"/>
    </location>
</feature>
<sequence length="105" mass="11655">MFILPLCTAVRYDGPHIKRFSFPSEVLAGDRTSAMCFVGKAAPPITFTWFKDGDEISNLPNVAIKTDEVFSVIIIRNVTESSGGNYTCSVRIHLENRAIAPIFLF</sequence>
<comment type="caution">
    <text evidence="2">The sequence shown here is derived from an EMBL/GenBank/DDBJ whole genome shotgun (WGS) entry which is preliminary data.</text>
</comment>